<evidence type="ECO:0000256" key="1">
    <source>
        <dbReference type="ARBA" id="ARBA00022729"/>
    </source>
</evidence>
<dbReference type="Gene3D" id="2.60.40.10">
    <property type="entry name" value="Immunoglobulins"/>
    <property type="match status" value="1"/>
</dbReference>
<dbReference type="PANTHER" id="PTHR35038">
    <property type="entry name" value="DISSIMILATORY SULFITE REDUCTASE SIRA"/>
    <property type="match status" value="1"/>
</dbReference>
<dbReference type="Gene3D" id="3.90.10.10">
    <property type="entry name" value="Cytochrome C3"/>
    <property type="match status" value="1"/>
</dbReference>
<dbReference type="InterPro" id="IPR051829">
    <property type="entry name" value="Multiheme_Cytochr_ET"/>
</dbReference>
<reference evidence="2 3" key="1">
    <citation type="submission" date="2020-12" db="EMBL/GenBank/DDBJ databases">
        <title>Geomonas sp. Red421, isolated from paddy soil.</title>
        <authorList>
            <person name="Xu Z."/>
            <person name="Zhang Z."/>
            <person name="Masuda Y."/>
            <person name="Itoh H."/>
            <person name="Senoo K."/>
        </authorList>
    </citation>
    <scope>NUCLEOTIDE SEQUENCE [LARGE SCALE GENOMIC DNA]</scope>
    <source>
        <strain evidence="2 3">Red421</strain>
    </source>
</reference>
<dbReference type="Proteomes" id="UP000614714">
    <property type="component" value="Unassembled WGS sequence"/>
</dbReference>
<sequence>MAKKLLLLLSALLPVTVAVVCWSATTWQLQTKLASAGGSLQVRDKVPQTTAGITAYNNFTTSAPVPVTVTANTGYKISSLTRNGTAVPVGNYTSHYVTTFQKSGTTQALVAGFTAQQVTVTALVSGPGSITPASARVSYGGSAIFTSSPNAAGCYLTSVTGGSVTDLSGAPVPLPYSRSVKITASNVIAPRTVTANYASYSVNAGVDQLAQKNFTVQLSGTLVGGGTPSWSQVSGPTVSLTGAGTLTPSFVPPAAGTYQFRLTQFVSGVAVASATTQVTVVDSLVNDMRLRCMGCHGGTGVFPTPYVFPGWSSSRHDSAGVSCVTCHTDGAMPTPVNSSTVDANTFAYRSGAGSFCLNGSCHQPGTTHRSIGMPCSGCHGSYRNHNPATTFAAALNACFSCHGAPNSTHYQVKSSLAAGDCLTCHPPAGHNPVPDVTVTPAHFNGYTSYANPSYAAAYVTPVTACADCHAGGNPKGSADKTLVQFRTEWAASGHGNGNAAPWKNSAHFNWKSAGTAGASAKESAGVATDCQRCHSASGYLRFTLYTSIAPIASTADRYSEPLTCNACHQSGDFAAPRAVSARSGYYSYSGAATGRVEVTTAYPDAGRSNICLGCHVGRQSGATVQALAQATAQKSYSGAFWRNLPFVDAHYLSAGGQLYGATGYHYPGLSYGNAGVNHVAIGGTGAGPCVACHLPGSSHTLSVAAANFTLCNSCHIDAGTVSASFLAQRGDEFAAALKALAAALAAKGFTPLTDAGGNPQYPYFGTTNWGGHGDGPGNMGAAFNYNLLVHDPGAFAHNPAYAKRLVRDSIDFLTFGSVDRGRDLSATIESLLNASGDRERASAFLSQAGSGASACQVCHQAATDPLTGGNIIADYGASKHAKNAAGAACVSCHAPTATNAHPNGEPMQKATAEINPKCLNCHPVHPWPSEGICTNCHNGHRLKAVLPAPHLANFSTAQFVTAEVRCDKCHYVAVSPGVDSFVLLQEHRDWARSAKGDYRAAALTSFDFKTMGTTGASPATTVQKDCVRCHTTTGFNKYVNSGFTDIAPFGVPGDAPDGDRTREMIGCPACHAPTPFTPKYGRLSVGIVDDSTGTRDVRSWYNYSSAATGKIIRSKLFLDVNAYEIGDSNICITCHAGRVAGDLIKQTTTNTTTGVVSCSSVPSIVCRIGNNNLASGLINDFWGSVDFIDPHGGVAANMIYPDNLRPGYEFRASASTTAHGNVGMTAAKGPCVGCHMSSPSARHAFTALSTASNGVIGAIRSEACATCHGITALAITPTLLQEKKEGYQAAIAFIATQLSAQGIHYNRDKYPYFFTTGIIAEQSQSTRVTNWNKSATYRGAHLMGAAFNLRLLDSGSGWVHNGVYAKRLLYDTIDYLDDGLLNDTVVITAAGQGFFAYVTPRR</sequence>
<keyword evidence="1" id="KW-0732">Signal</keyword>
<dbReference type="InterPro" id="IPR036280">
    <property type="entry name" value="Multihaem_cyt_sf"/>
</dbReference>
<proteinExistence type="predicted"/>
<name>A0ABS0YH37_9BACT</name>
<dbReference type="Gene3D" id="1.10.1130.10">
    <property type="entry name" value="Flavocytochrome C3, Chain A"/>
    <property type="match status" value="2"/>
</dbReference>
<dbReference type="InterPro" id="IPR013783">
    <property type="entry name" value="Ig-like_fold"/>
</dbReference>
<keyword evidence="3" id="KW-1185">Reference proteome</keyword>
<organism evidence="2 3">
    <name type="scientific">Geomonas anaerohicana</name>
    <dbReference type="NCBI Taxonomy" id="2798583"/>
    <lineage>
        <taxon>Bacteria</taxon>
        <taxon>Pseudomonadati</taxon>
        <taxon>Thermodesulfobacteriota</taxon>
        <taxon>Desulfuromonadia</taxon>
        <taxon>Geobacterales</taxon>
        <taxon>Geobacteraceae</taxon>
        <taxon>Geomonas</taxon>
    </lineage>
</organism>
<accession>A0ABS0YH37</accession>
<evidence type="ECO:0000313" key="2">
    <source>
        <dbReference type="EMBL" id="MBJ6751567.1"/>
    </source>
</evidence>
<dbReference type="EMBL" id="JAEMHL010000008">
    <property type="protein sequence ID" value="MBJ6751567.1"/>
    <property type="molecule type" value="Genomic_DNA"/>
</dbReference>
<gene>
    <name evidence="2" type="ORF">JFN91_15235</name>
</gene>
<evidence type="ECO:0000313" key="3">
    <source>
        <dbReference type="Proteomes" id="UP000614714"/>
    </source>
</evidence>
<protein>
    <submittedName>
        <fullName evidence="2">Uncharacterized protein</fullName>
    </submittedName>
</protein>
<dbReference type="CDD" id="cd08168">
    <property type="entry name" value="Cytochrom_C3"/>
    <property type="match status" value="1"/>
</dbReference>
<dbReference type="SUPFAM" id="SSF48695">
    <property type="entry name" value="Multiheme cytochromes"/>
    <property type="match status" value="4"/>
</dbReference>
<dbReference type="PANTHER" id="PTHR35038:SF6">
    <property type="entry name" value="SURFACE LOCALIZED DECAHEME CYTOCHROME C LIPOPROTEIN"/>
    <property type="match status" value="1"/>
</dbReference>
<comment type="caution">
    <text evidence="2">The sequence shown here is derived from an EMBL/GenBank/DDBJ whole genome shotgun (WGS) entry which is preliminary data.</text>
</comment>
<dbReference type="RefSeq" id="WP_199390042.1">
    <property type="nucleotide sequence ID" value="NZ_JAEMHL010000008.1"/>
</dbReference>